<keyword evidence="4" id="KW-1185">Reference proteome</keyword>
<name>A0A518G8V6_9BACT</name>
<keyword evidence="2" id="KW-0732">Signal</keyword>
<proteinExistence type="predicted"/>
<dbReference type="InterPro" id="IPR029062">
    <property type="entry name" value="Class_I_gatase-like"/>
</dbReference>
<evidence type="ECO:0000256" key="2">
    <source>
        <dbReference type="SAM" id="SignalP"/>
    </source>
</evidence>
<evidence type="ECO:0000313" key="4">
    <source>
        <dbReference type="Proteomes" id="UP000318017"/>
    </source>
</evidence>
<reference evidence="3 4" key="1">
    <citation type="submission" date="2019-02" db="EMBL/GenBank/DDBJ databases">
        <title>Deep-cultivation of Planctomycetes and their phenomic and genomic characterization uncovers novel biology.</title>
        <authorList>
            <person name="Wiegand S."/>
            <person name="Jogler M."/>
            <person name="Boedeker C."/>
            <person name="Pinto D."/>
            <person name="Vollmers J."/>
            <person name="Rivas-Marin E."/>
            <person name="Kohn T."/>
            <person name="Peeters S.H."/>
            <person name="Heuer A."/>
            <person name="Rast P."/>
            <person name="Oberbeckmann S."/>
            <person name="Bunk B."/>
            <person name="Jeske O."/>
            <person name="Meyerdierks A."/>
            <person name="Storesund J.E."/>
            <person name="Kallscheuer N."/>
            <person name="Luecker S."/>
            <person name="Lage O.M."/>
            <person name="Pohl T."/>
            <person name="Merkel B.J."/>
            <person name="Hornburger P."/>
            <person name="Mueller R.-W."/>
            <person name="Bruemmer F."/>
            <person name="Labrenz M."/>
            <person name="Spormann A.M."/>
            <person name="Op den Camp H."/>
            <person name="Overmann J."/>
            <person name="Amann R."/>
            <person name="Jetten M.S.M."/>
            <person name="Mascher T."/>
            <person name="Medema M.H."/>
            <person name="Devos D.P."/>
            <person name="Kaster A.-K."/>
            <person name="Ovreas L."/>
            <person name="Rohde M."/>
            <person name="Galperin M.Y."/>
            <person name="Jogler C."/>
        </authorList>
    </citation>
    <scope>NUCLEOTIDE SEQUENCE [LARGE SCALE GENOMIC DNA]</scope>
    <source>
        <strain evidence="3 4">Q31a</strain>
    </source>
</reference>
<dbReference type="KEGG" id="ahel:Q31a_33390"/>
<organism evidence="3 4">
    <name type="scientific">Aureliella helgolandensis</name>
    <dbReference type="NCBI Taxonomy" id="2527968"/>
    <lineage>
        <taxon>Bacteria</taxon>
        <taxon>Pseudomonadati</taxon>
        <taxon>Planctomycetota</taxon>
        <taxon>Planctomycetia</taxon>
        <taxon>Pirellulales</taxon>
        <taxon>Pirellulaceae</taxon>
        <taxon>Aureliella</taxon>
    </lineage>
</organism>
<dbReference type="AlphaFoldDB" id="A0A518G8V6"/>
<protein>
    <submittedName>
        <fullName evidence="3">Trehalose utilization</fullName>
    </submittedName>
</protein>
<evidence type="ECO:0000313" key="3">
    <source>
        <dbReference type="EMBL" id="QDV25017.1"/>
    </source>
</evidence>
<dbReference type="EMBL" id="CP036298">
    <property type="protein sequence ID" value="QDV25017.1"/>
    <property type="molecule type" value="Genomic_DNA"/>
</dbReference>
<dbReference type="Gene3D" id="3.40.50.880">
    <property type="match status" value="1"/>
</dbReference>
<dbReference type="SUPFAM" id="SSF52317">
    <property type="entry name" value="Class I glutamine amidotransferase-like"/>
    <property type="match status" value="1"/>
</dbReference>
<accession>A0A518G8V6</accession>
<gene>
    <name evidence="3" type="ORF">Q31a_33390</name>
</gene>
<feature type="chain" id="PRO_5022156498" evidence="2">
    <location>
        <begin position="26"/>
        <end position="311"/>
    </location>
</feature>
<feature type="region of interest" description="Disordered" evidence="1">
    <location>
        <begin position="292"/>
        <end position="311"/>
    </location>
</feature>
<feature type="signal peptide" evidence="2">
    <location>
        <begin position="1"/>
        <end position="25"/>
    </location>
</feature>
<dbReference type="RefSeq" id="WP_145079539.1">
    <property type="nucleotide sequence ID" value="NZ_CP036298.1"/>
</dbReference>
<sequence length="311" mass="34407" precursor="true">MQVSWILLLATLASCQLSSVIKAQAPETNGPKKLVIVAGKPSHPPRMHEFNAGVQLLNQCLADLPTVESQFVLNGWPEDEAIFEDADAVVFYMDGGPRHELVQEDGRRLKLAAKLADRGVGIGCMHYGVEVVPEQAGKEFIHWIGGHYEHMFSCNPMWEPHFTSFPDHPVANGVKPFQIKDEWYFNIRFLNDLSGNEAAASEGVQFTPILVAAPSDEVRAGPYVYPHGPYPHIEANRSRAEAMMWVVERADGGRGMGFTGGHYHDNWSNDDYRKIVLNALVWLTKADVPPQGVESNLAPGTIDANLDPKGR</sequence>
<evidence type="ECO:0000256" key="1">
    <source>
        <dbReference type="SAM" id="MobiDB-lite"/>
    </source>
</evidence>
<dbReference type="Proteomes" id="UP000318017">
    <property type="component" value="Chromosome"/>
</dbReference>
<dbReference type="OrthoDB" id="251914at2"/>